<name>A0A1E3SRZ3_9MYCO</name>
<keyword evidence="2" id="KW-0472">Membrane</keyword>
<dbReference type="OrthoDB" id="4561580at2"/>
<dbReference type="AlphaFoldDB" id="A0A1E3SRZ3"/>
<evidence type="ECO:0000313" key="4">
    <source>
        <dbReference type="Proteomes" id="UP000094224"/>
    </source>
</evidence>
<dbReference type="NCBIfam" id="NF040653">
    <property type="entry name" value="Rv1535_dom"/>
    <property type="match status" value="1"/>
</dbReference>
<evidence type="ECO:0000256" key="1">
    <source>
        <dbReference type="SAM" id="MobiDB-lite"/>
    </source>
</evidence>
<protein>
    <submittedName>
        <fullName evidence="3">Uncharacterized protein</fullName>
    </submittedName>
</protein>
<reference evidence="4" key="1">
    <citation type="submission" date="2016-09" db="EMBL/GenBank/DDBJ databases">
        <authorList>
            <person name="Greninger A.L."/>
            <person name="Jerome K.R."/>
            <person name="Mcnair B."/>
            <person name="Wallis C."/>
            <person name="Fang F."/>
        </authorList>
    </citation>
    <scope>NUCLEOTIDE SEQUENCE [LARGE SCALE GENOMIC DNA]</scope>
    <source>
        <strain evidence="4">BC1_M4</strain>
    </source>
</reference>
<keyword evidence="2" id="KW-0812">Transmembrane</keyword>
<accession>A0A1E3SRZ3</accession>
<dbReference type="Proteomes" id="UP000094224">
    <property type="component" value="Unassembled WGS sequence"/>
</dbReference>
<keyword evidence="2" id="KW-1133">Transmembrane helix</keyword>
<feature type="transmembrane region" description="Helical" evidence="2">
    <location>
        <begin position="14"/>
        <end position="33"/>
    </location>
</feature>
<evidence type="ECO:0000313" key="3">
    <source>
        <dbReference type="EMBL" id="ODR04911.1"/>
    </source>
</evidence>
<dbReference type="RefSeq" id="WP_069401308.1">
    <property type="nucleotide sequence ID" value="NZ_JACKTB010000090.1"/>
</dbReference>
<proteinExistence type="predicted"/>
<feature type="region of interest" description="Disordered" evidence="1">
    <location>
        <begin position="45"/>
        <end position="86"/>
    </location>
</feature>
<dbReference type="EMBL" id="MIHC01000027">
    <property type="protein sequence ID" value="ODR04911.1"/>
    <property type="molecule type" value="Genomic_DNA"/>
</dbReference>
<keyword evidence="4" id="KW-1185">Reference proteome</keyword>
<organism evidence="3 4">
    <name type="scientific">Mycobacterium sherrisii</name>
    <dbReference type="NCBI Taxonomy" id="243061"/>
    <lineage>
        <taxon>Bacteria</taxon>
        <taxon>Bacillati</taxon>
        <taxon>Actinomycetota</taxon>
        <taxon>Actinomycetes</taxon>
        <taxon>Mycobacteriales</taxon>
        <taxon>Mycobacteriaceae</taxon>
        <taxon>Mycobacterium</taxon>
        <taxon>Mycobacterium simiae complex</taxon>
    </lineage>
</organism>
<evidence type="ECO:0000256" key="2">
    <source>
        <dbReference type="SAM" id="Phobius"/>
    </source>
</evidence>
<comment type="caution">
    <text evidence="3">The sequence shown here is derived from an EMBL/GenBank/DDBJ whole genome shotgun (WGS) entry which is preliminary data.</text>
</comment>
<sequence length="86" mass="9418">MTPKSTTDALADPIVASLASVLSVPLFELYALLWRAGIVQIVEPDRRHRRPPRFSARSGSRPHGRLCPDPSAHGVKRPRRAQPASA</sequence>
<gene>
    <name evidence="3" type="ORF">BHQ21_16225</name>
</gene>